<dbReference type="Proteomes" id="UP000326570">
    <property type="component" value="Unassembled WGS sequence"/>
</dbReference>
<organism evidence="1 2">
    <name type="scientific">Adhaeribacter soli</name>
    <dbReference type="NCBI Taxonomy" id="2607655"/>
    <lineage>
        <taxon>Bacteria</taxon>
        <taxon>Pseudomonadati</taxon>
        <taxon>Bacteroidota</taxon>
        <taxon>Cytophagia</taxon>
        <taxon>Cytophagales</taxon>
        <taxon>Hymenobacteraceae</taxon>
        <taxon>Adhaeribacter</taxon>
    </lineage>
</organism>
<dbReference type="EMBL" id="VTWT01000004">
    <property type="protein sequence ID" value="KAA9338974.1"/>
    <property type="molecule type" value="Genomic_DNA"/>
</dbReference>
<dbReference type="InterPro" id="IPR038607">
    <property type="entry name" value="PhoD-like_sf"/>
</dbReference>
<sequence>MAWESLKSGSTRFASLPLVIAGPILRKVDSNSVTVWLALSKDLTDVNLDIYDSINKTFLSNEVVFTGNTKPFKLGNNLYVVVITAKALTGSSLVLEDAKTYHYKVTFNSSTYINKTLSDPGILSPSGGMGMICYGAELLPSFSLPPSSDLGKLNIVHGSCRKPHGGRFDALACLGKLIEPNINNPLERPHQLFLTGDQIYADDVSSMLLFLLIDAYDALLGNQEIPPKDIAEVSPDLLNYPNPGERAELVKKGGLSAEGIGGSHLMALGEFYAMYLFVWSDVLWPGDDDFPSNSLVSSIKASDYKKEVETLIQFKNTLVNVRKALANIPTFMMCDDHEITDDWFLNFDWTNRALNNKLGKRIIQNGLTAFTLFQAWANTPDRFDLPVSNLNPQTEGGQFLSQLEKLRDNPAENIDQTTSPFDNWKLLGNIIVPTINHNSTGSYLTGGLEYAFSLNFPLYQVIIFDTRNRREFPPVKQGKSNGKPAGLISVQSLNQQLVSKLSEKQASNKFTLVVSPAPIIGHPVIEEIVQPGLTMAIDAINFLRTVKNSSYTKTETGSENTDREGWVFNRKVFQNLLYQLSKFDKVVILSGDVHYAFSCKVDYWDRRTLPVKKASFVQLVSSSLKNEDSKTIFNAIRVSRIAENELLRKTPYAGWSTAGKHIKVDYTNNGIFLPNRLNKVPAIKKIINPSKVMILNTPDWRYRIQFINDGRVDSDRGVEAIALTEIPNSGIRKGKRDLITEQKIAVGRNNLGQISFDFSTPQKEEVVHNIWYNSSLKEPNSSNKFNNFTKHRVLIASPLNIDPISPNEEQWKNFDYGFPD</sequence>
<dbReference type="RefSeq" id="WP_150903608.1">
    <property type="nucleotide sequence ID" value="NZ_VTWT01000004.1"/>
</dbReference>
<reference evidence="1 2" key="1">
    <citation type="submission" date="2019-09" db="EMBL/GenBank/DDBJ databases">
        <title>Genome sequence of Adhaeribacter sp. M2.</title>
        <authorList>
            <person name="Srinivasan S."/>
        </authorList>
    </citation>
    <scope>NUCLEOTIDE SEQUENCE [LARGE SCALE GENOMIC DNA]</scope>
    <source>
        <strain evidence="1 2">M2</strain>
    </source>
</reference>
<protein>
    <recommendedName>
        <fullName evidence="3">PhoD-like phosphatase metallophosphatase domain-containing protein</fullName>
    </recommendedName>
</protein>
<proteinExistence type="predicted"/>
<dbReference type="SUPFAM" id="SSF56300">
    <property type="entry name" value="Metallo-dependent phosphatases"/>
    <property type="match status" value="1"/>
</dbReference>
<evidence type="ECO:0000313" key="1">
    <source>
        <dbReference type="EMBL" id="KAA9338974.1"/>
    </source>
</evidence>
<dbReference type="InterPro" id="IPR029052">
    <property type="entry name" value="Metallo-depent_PP-like"/>
</dbReference>
<dbReference type="PANTHER" id="PTHR37031:SF2">
    <property type="entry name" value="PHOD-LIKE PHOSPHATASE METALLOPHOSPHATASE DOMAIN-CONTAINING PROTEIN"/>
    <property type="match status" value="1"/>
</dbReference>
<dbReference type="Gene3D" id="3.60.21.70">
    <property type="entry name" value="PhoD-like phosphatase"/>
    <property type="match status" value="1"/>
</dbReference>
<evidence type="ECO:0008006" key="3">
    <source>
        <dbReference type="Google" id="ProtNLM"/>
    </source>
</evidence>
<dbReference type="AlphaFoldDB" id="A0A5N1IXG5"/>
<dbReference type="PANTHER" id="PTHR37031">
    <property type="entry name" value="METALLOPHOSPHATASE BINDING DOMAIN PROTEIN"/>
    <property type="match status" value="1"/>
</dbReference>
<keyword evidence="2" id="KW-1185">Reference proteome</keyword>
<name>A0A5N1IXG5_9BACT</name>
<evidence type="ECO:0000313" key="2">
    <source>
        <dbReference type="Proteomes" id="UP000326570"/>
    </source>
</evidence>
<comment type="caution">
    <text evidence="1">The sequence shown here is derived from an EMBL/GenBank/DDBJ whole genome shotgun (WGS) entry which is preliminary data.</text>
</comment>
<gene>
    <name evidence="1" type="ORF">F0P94_09290</name>
</gene>
<accession>A0A5N1IXG5</accession>